<dbReference type="EMBL" id="JAMRXG010000001">
    <property type="protein sequence ID" value="MCM6771985.1"/>
    <property type="molecule type" value="Genomic_DNA"/>
</dbReference>
<dbReference type="GO" id="GO:0006147">
    <property type="term" value="P:guanine catabolic process"/>
    <property type="evidence" value="ECO:0007669"/>
    <property type="project" value="UniProtKB-UniRule"/>
</dbReference>
<dbReference type="PANTHER" id="PTHR11271">
    <property type="entry name" value="GUANINE DEAMINASE"/>
    <property type="match status" value="1"/>
</dbReference>
<comment type="cofactor">
    <cofactor evidence="8">
        <name>Zn(2+)</name>
        <dbReference type="ChEBI" id="CHEBI:29105"/>
    </cofactor>
    <text evidence="8">Binds 1 zinc ion per subunit.</text>
</comment>
<comment type="pathway">
    <text evidence="1 8">Purine metabolism; guanine degradation; xanthine from guanine: step 1/1.</text>
</comment>
<dbReference type="NCBIfam" id="NF006679">
    <property type="entry name" value="PRK09228.1"/>
    <property type="match status" value="1"/>
</dbReference>
<evidence type="ECO:0000256" key="1">
    <source>
        <dbReference type="ARBA" id="ARBA00004984"/>
    </source>
</evidence>
<comment type="similarity">
    <text evidence="2 8">Belongs to the metallo-dependent hydrolases superfamily. ATZ/TRZ family.</text>
</comment>
<evidence type="ECO:0000256" key="7">
    <source>
        <dbReference type="NCBIfam" id="TIGR02967"/>
    </source>
</evidence>
<evidence type="ECO:0000313" key="11">
    <source>
        <dbReference type="Proteomes" id="UP001139157"/>
    </source>
</evidence>
<evidence type="ECO:0000256" key="2">
    <source>
        <dbReference type="ARBA" id="ARBA00006745"/>
    </source>
</evidence>
<evidence type="ECO:0000256" key="6">
    <source>
        <dbReference type="ARBA" id="ARBA00022833"/>
    </source>
</evidence>
<dbReference type="SUPFAM" id="SSF51556">
    <property type="entry name" value="Metallo-dependent hydrolases"/>
    <property type="match status" value="1"/>
</dbReference>
<comment type="catalytic activity">
    <reaction evidence="8">
        <text>guanine + H2O + H(+) = xanthine + NH4(+)</text>
        <dbReference type="Rhea" id="RHEA:14665"/>
        <dbReference type="ChEBI" id="CHEBI:15377"/>
        <dbReference type="ChEBI" id="CHEBI:15378"/>
        <dbReference type="ChEBI" id="CHEBI:16235"/>
        <dbReference type="ChEBI" id="CHEBI:17712"/>
        <dbReference type="ChEBI" id="CHEBI:28938"/>
        <dbReference type="EC" id="3.5.4.3"/>
    </reaction>
</comment>
<dbReference type="InterPro" id="IPR032466">
    <property type="entry name" value="Metal_Hydrolase"/>
</dbReference>
<sequence length="449" mass="49073">MRPAVYRGTVLHFLSDPGVEGEPGSWEVFEDGALAVGGDGLVRWAGEWSRLPDALRGEVIDHRGRLIVPGFVDAHVHYSQYDAIAGFGAELPEWMRRYVFPAERRFERRAHADLIAELFLDTLLANGTTTAAVHPTVHPASVDAFGAAAVRRGMRMVCGKVLMDKRPEAPEFLCDSSVAEAERQTRELIDRWHHTGRLGYAITPRFVPSSTDAQLAMAAELVGEYPDLLLQTHAAENIPETESVLARFPTARSYVDVYDRLGMLGPGTLLAHCVHIDDRDRARLAATGTAIAFCPTSNLFLGSGLFDLAAARRAGVRVGLGTDCGAGTSYSLLRTLNEAYKVVMSTESGRSEQLRLSALLGFYLATLGGAEALSLSDRIGSFRPGMEADFVVLDWAATPVLRRRVEVARDFEERLFALMILGDDRAVKATYVLGRRAYRRGAVPAGADR</sequence>
<protein>
    <recommendedName>
        <fullName evidence="3 7">Guanine deaminase</fullName>
        <shortName evidence="8">Guanase</shortName>
        <ecNumber evidence="3 7">3.5.4.3</ecNumber>
    </recommendedName>
    <alternativeName>
        <fullName evidence="8">Guanine aminohydrolase</fullName>
    </alternativeName>
</protein>
<dbReference type="RefSeq" id="WP_251908864.1">
    <property type="nucleotide sequence ID" value="NZ_JAMRXG010000001.1"/>
</dbReference>
<gene>
    <name evidence="10" type="primary">guaD</name>
    <name evidence="10" type="ORF">NDR86_00690</name>
</gene>
<reference evidence="10" key="1">
    <citation type="submission" date="2022-06" db="EMBL/GenBank/DDBJ databases">
        <title>Novel species in genus nocardia.</title>
        <authorList>
            <person name="Li F."/>
        </authorList>
    </citation>
    <scope>NUCLEOTIDE SEQUENCE</scope>
    <source>
        <strain evidence="10">CDC141</strain>
    </source>
</reference>
<evidence type="ECO:0000256" key="8">
    <source>
        <dbReference type="RuleBase" id="RU366009"/>
    </source>
</evidence>
<dbReference type="Gene3D" id="3.20.20.140">
    <property type="entry name" value="Metal-dependent hydrolases"/>
    <property type="match status" value="1"/>
</dbReference>
<evidence type="ECO:0000313" key="10">
    <source>
        <dbReference type="EMBL" id="MCM6771985.1"/>
    </source>
</evidence>
<dbReference type="GO" id="GO:0008270">
    <property type="term" value="F:zinc ion binding"/>
    <property type="evidence" value="ECO:0007669"/>
    <property type="project" value="UniProtKB-UniRule"/>
</dbReference>
<comment type="caution">
    <text evidence="10">The sequence shown here is derived from an EMBL/GenBank/DDBJ whole genome shotgun (WGS) entry which is preliminary data.</text>
</comment>
<dbReference type="GO" id="GO:0005829">
    <property type="term" value="C:cytosol"/>
    <property type="evidence" value="ECO:0007669"/>
    <property type="project" value="TreeGrafter"/>
</dbReference>
<evidence type="ECO:0000256" key="3">
    <source>
        <dbReference type="ARBA" id="ARBA00012781"/>
    </source>
</evidence>
<dbReference type="EC" id="3.5.4.3" evidence="3 7"/>
<dbReference type="InterPro" id="IPR014311">
    <property type="entry name" value="Guanine_deaminase"/>
</dbReference>
<keyword evidence="11" id="KW-1185">Reference proteome</keyword>
<organism evidence="10 11">
    <name type="scientific">Nocardia pulmonis</name>
    <dbReference type="NCBI Taxonomy" id="2951408"/>
    <lineage>
        <taxon>Bacteria</taxon>
        <taxon>Bacillati</taxon>
        <taxon>Actinomycetota</taxon>
        <taxon>Actinomycetes</taxon>
        <taxon>Mycobacteriales</taxon>
        <taxon>Nocardiaceae</taxon>
        <taxon>Nocardia</taxon>
    </lineage>
</organism>
<feature type="domain" description="Amidohydrolase-related" evidence="9">
    <location>
        <begin position="67"/>
        <end position="435"/>
    </location>
</feature>
<keyword evidence="6 8" id="KW-0862">Zinc</keyword>
<dbReference type="AlphaFoldDB" id="A0A9X2IVN4"/>
<dbReference type="GO" id="GO:0008892">
    <property type="term" value="F:guanine deaminase activity"/>
    <property type="evidence" value="ECO:0007669"/>
    <property type="project" value="UniProtKB-UniRule"/>
</dbReference>
<dbReference type="InterPro" id="IPR051607">
    <property type="entry name" value="Metallo-dep_hydrolases"/>
</dbReference>
<evidence type="ECO:0000259" key="9">
    <source>
        <dbReference type="Pfam" id="PF01979"/>
    </source>
</evidence>
<dbReference type="SUPFAM" id="SSF51338">
    <property type="entry name" value="Composite domain of metallo-dependent hydrolases"/>
    <property type="match status" value="2"/>
</dbReference>
<keyword evidence="5 8" id="KW-0378">Hydrolase</keyword>
<dbReference type="PANTHER" id="PTHR11271:SF6">
    <property type="entry name" value="GUANINE DEAMINASE"/>
    <property type="match status" value="1"/>
</dbReference>
<dbReference type="InterPro" id="IPR011059">
    <property type="entry name" value="Metal-dep_hydrolase_composite"/>
</dbReference>
<proteinExistence type="inferred from homology"/>
<dbReference type="Pfam" id="PF01979">
    <property type="entry name" value="Amidohydro_1"/>
    <property type="match status" value="1"/>
</dbReference>
<keyword evidence="4 8" id="KW-0479">Metal-binding</keyword>
<dbReference type="NCBIfam" id="TIGR02967">
    <property type="entry name" value="guan_deamin"/>
    <property type="match status" value="1"/>
</dbReference>
<evidence type="ECO:0000256" key="4">
    <source>
        <dbReference type="ARBA" id="ARBA00022723"/>
    </source>
</evidence>
<evidence type="ECO:0000256" key="5">
    <source>
        <dbReference type="ARBA" id="ARBA00022801"/>
    </source>
</evidence>
<comment type="function">
    <text evidence="8">Catalyzes the hydrolytic deamination of guanine, producing xanthine and ammonia.</text>
</comment>
<dbReference type="Proteomes" id="UP001139157">
    <property type="component" value="Unassembled WGS sequence"/>
</dbReference>
<accession>A0A9X2IVN4</accession>
<dbReference type="InterPro" id="IPR006680">
    <property type="entry name" value="Amidohydro-rel"/>
</dbReference>
<name>A0A9X2IVN4_9NOCA</name>
<dbReference type="Gene3D" id="2.30.40.10">
    <property type="entry name" value="Urease, subunit C, domain 1"/>
    <property type="match status" value="1"/>
</dbReference>